<dbReference type="PANTHER" id="PTHR38909">
    <property type="entry name" value="G PROTEIN GAMMA DOMAIN-CONTAINING PROTEIN"/>
    <property type="match status" value="1"/>
</dbReference>
<organism evidence="3">
    <name type="scientific">Attheya septentrionalis</name>
    <dbReference type="NCBI Taxonomy" id="420275"/>
    <lineage>
        <taxon>Eukaryota</taxon>
        <taxon>Sar</taxon>
        <taxon>Stramenopiles</taxon>
        <taxon>Ochrophyta</taxon>
        <taxon>Bacillariophyta</taxon>
        <taxon>Coscinodiscophyceae</taxon>
        <taxon>Chaetocerotophycidae</taxon>
        <taxon>Chaetocerotales</taxon>
        <taxon>Attheyaceae</taxon>
        <taxon>Attheya</taxon>
    </lineage>
</organism>
<protein>
    <recommendedName>
        <fullName evidence="4">PDZ domain-containing protein</fullName>
    </recommendedName>
</protein>
<gene>
    <name evidence="3" type="ORF">ASEP1449_LOCUS742</name>
</gene>
<sequence length="554" mass="61100">MLTATNMAYFEDVVEVHAESNVMSLRNQDNLSPRSAPVPKNEQFSRKFLVLGIATGCLSIFLGLLLKFYRTTSSDKHSEPSGLIIGDMGKGSKFRPLADFDAMASKGPSGRQSIPLSVEAAVTLTESRTLDMEDDNMSALSHDVSALSRDSSRVFTRSSSRKVQNAPPKSEATKSDVSISQSSGEFEFGKPVLRGVSSYFQRMTAKRTKQSDTINAPEVHGTEPKLHELELEESIAISEAIISELEAVPAQKNKNKKKKDSFFQKRRGDLSLLTGEASGSSSGSSSEHRQRRAAEKGFVYKGISPKSPSRHNERMEKEETIKAKILRPRYWESDEYKSYSPKTLRSLGKQQVVDEVDLSSIPSNQGEERILEDQVSMSPSEEFAAIQEESDESNTTSSEASSKYDASNYYDTESESEAGTKDAELIFSSKMEGEETRKEEEDESIMEDTEDEEIPLSSIQAFSSFEDSTALSEGMMRDCYAPPGSLGIRIEYDGDHHIITAVSAYSPVSGMVHDNDILVALNDVELSGLAPEEVRKIMTEEAARTKKLTVLSPA</sequence>
<dbReference type="PANTHER" id="PTHR38909:SF1">
    <property type="entry name" value="G PROTEIN GAMMA DOMAIN-CONTAINING PROTEIN"/>
    <property type="match status" value="1"/>
</dbReference>
<keyword evidence="2" id="KW-0812">Transmembrane</keyword>
<feature type="compositionally biased region" description="Basic and acidic residues" evidence="1">
    <location>
        <begin position="310"/>
        <end position="320"/>
    </location>
</feature>
<dbReference type="SUPFAM" id="SSF50156">
    <property type="entry name" value="PDZ domain-like"/>
    <property type="match status" value="1"/>
</dbReference>
<feature type="region of interest" description="Disordered" evidence="1">
    <location>
        <begin position="358"/>
        <end position="454"/>
    </location>
</feature>
<dbReference type="InterPro" id="IPR036034">
    <property type="entry name" value="PDZ_sf"/>
</dbReference>
<feature type="compositionally biased region" description="Acidic residues" evidence="1">
    <location>
        <begin position="440"/>
        <end position="454"/>
    </location>
</feature>
<dbReference type="EMBL" id="HBHQ01001172">
    <property type="protein sequence ID" value="CAD9808920.1"/>
    <property type="molecule type" value="Transcribed_RNA"/>
</dbReference>
<accession>A0A7S2U5P4</accession>
<evidence type="ECO:0000256" key="2">
    <source>
        <dbReference type="SAM" id="Phobius"/>
    </source>
</evidence>
<dbReference type="AlphaFoldDB" id="A0A7S2U5P4"/>
<reference evidence="3" key="1">
    <citation type="submission" date="2021-01" db="EMBL/GenBank/DDBJ databases">
        <authorList>
            <person name="Corre E."/>
            <person name="Pelletier E."/>
            <person name="Niang G."/>
            <person name="Scheremetjew M."/>
            <person name="Finn R."/>
            <person name="Kale V."/>
            <person name="Holt S."/>
            <person name="Cochrane G."/>
            <person name="Meng A."/>
            <person name="Brown T."/>
            <person name="Cohen L."/>
        </authorList>
    </citation>
    <scope>NUCLEOTIDE SEQUENCE</scope>
    <source>
        <strain evidence="3">CCMP2084</strain>
    </source>
</reference>
<feature type="transmembrane region" description="Helical" evidence="2">
    <location>
        <begin position="48"/>
        <end position="69"/>
    </location>
</feature>
<evidence type="ECO:0000256" key="1">
    <source>
        <dbReference type="SAM" id="MobiDB-lite"/>
    </source>
</evidence>
<evidence type="ECO:0000313" key="3">
    <source>
        <dbReference type="EMBL" id="CAD9808920.1"/>
    </source>
</evidence>
<feature type="compositionally biased region" description="Polar residues" evidence="1">
    <location>
        <begin position="153"/>
        <end position="163"/>
    </location>
</feature>
<keyword evidence="2" id="KW-1133">Transmembrane helix</keyword>
<feature type="compositionally biased region" description="Basic and acidic residues" evidence="1">
    <location>
        <begin position="286"/>
        <end position="295"/>
    </location>
</feature>
<feature type="region of interest" description="Disordered" evidence="1">
    <location>
        <begin position="273"/>
        <end position="320"/>
    </location>
</feature>
<proteinExistence type="predicted"/>
<feature type="region of interest" description="Disordered" evidence="1">
    <location>
        <begin position="151"/>
        <end position="178"/>
    </location>
</feature>
<name>A0A7S2U5P4_9STRA</name>
<evidence type="ECO:0008006" key="4">
    <source>
        <dbReference type="Google" id="ProtNLM"/>
    </source>
</evidence>
<keyword evidence="2" id="KW-0472">Membrane</keyword>